<evidence type="ECO:0000259" key="8">
    <source>
        <dbReference type="Pfam" id="PF04039"/>
    </source>
</evidence>
<dbReference type="InterPro" id="IPR042106">
    <property type="entry name" value="Nuo/plastoQ_OxRdtase_6_NuoJ"/>
</dbReference>
<keyword evidence="6 7" id="KW-0472">Membrane</keyword>
<evidence type="ECO:0000256" key="4">
    <source>
        <dbReference type="ARBA" id="ARBA00022692"/>
    </source>
</evidence>
<dbReference type="AlphaFoldDB" id="A0AAE3G334"/>
<evidence type="ECO:0000256" key="1">
    <source>
        <dbReference type="ARBA" id="ARBA00004651"/>
    </source>
</evidence>
<dbReference type="EMBL" id="JALJXV010000004">
    <property type="protein sequence ID" value="MCP1674911.1"/>
    <property type="molecule type" value="Genomic_DNA"/>
</dbReference>
<evidence type="ECO:0000256" key="2">
    <source>
        <dbReference type="ARBA" id="ARBA00009425"/>
    </source>
</evidence>
<dbReference type="InterPro" id="IPR050622">
    <property type="entry name" value="CPA3_antiporter_subunitB"/>
</dbReference>
<feature type="transmembrane region" description="Helical" evidence="7">
    <location>
        <begin position="248"/>
        <end position="266"/>
    </location>
</feature>
<comment type="subcellular location">
    <subcellularLocation>
        <location evidence="1">Cell membrane</location>
        <topology evidence="1">Multi-pass membrane protein</topology>
    </subcellularLocation>
</comment>
<dbReference type="PANTHER" id="PTHR33932:SF4">
    <property type="entry name" value="NA(+)_H(+) ANTIPORTER SUBUNIT B"/>
    <property type="match status" value="1"/>
</dbReference>
<reference evidence="10" key="1">
    <citation type="submission" date="2022-03" db="EMBL/GenBank/DDBJ databases">
        <title>Genomic Encyclopedia of Type Strains, Phase III (KMG-III): the genomes of soil and plant-associated and newly described type strains.</title>
        <authorList>
            <person name="Whitman W."/>
        </authorList>
    </citation>
    <scope>NUCLEOTIDE SEQUENCE</scope>
    <source>
        <strain evidence="10">ANL 6-2</strain>
    </source>
</reference>
<accession>A0AAE3G334</accession>
<protein>
    <submittedName>
        <fullName evidence="10">Multisubunit Na+/H+ antiporter MnhB subunit</fullName>
    </submittedName>
</protein>
<evidence type="ECO:0000256" key="5">
    <source>
        <dbReference type="ARBA" id="ARBA00022989"/>
    </source>
</evidence>
<sequence>MTLLDTLLAVMITLLALQCVTARGLFAAIVGFIVMGLVLALSWARLDAPDLALAEAAIGAGLLGVLLLSTWRYLRAHGDDDTQTPPTSPLVRWLAAAGSLTFGLGAAWALTGLVPGDDSAGALALDSLDAAGVEQPVTAVLLNFRAYDTLLEMGVLLMALIGAVLARSPLFEHAPDEKDEHGSPLTTTLATVYAPMLLLVGAYLVWAGAYMPGGAFQGGAVLAGAGVMLVLCGRLAGAPDGTLALRSVLTLGVLVFIAIGLALMPWQGTFMTYPAGFVTPIMLIIEFSLAASIAVSLLLLFTGTNALRQGEAR</sequence>
<feature type="transmembrane region" description="Helical" evidence="7">
    <location>
        <begin position="215"/>
        <end position="236"/>
    </location>
</feature>
<dbReference type="Pfam" id="PF04039">
    <property type="entry name" value="MnhB"/>
    <property type="match status" value="1"/>
</dbReference>
<name>A0AAE3G334_9GAMM</name>
<evidence type="ECO:0000259" key="9">
    <source>
        <dbReference type="Pfam" id="PF13244"/>
    </source>
</evidence>
<dbReference type="InterPro" id="IPR007182">
    <property type="entry name" value="MnhB"/>
</dbReference>
<keyword evidence="11" id="KW-1185">Reference proteome</keyword>
<evidence type="ECO:0000256" key="7">
    <source>
        <dbReference type="SAM" id="Phobius"/>
    </source>
</evidence>
<dbReference type="InterPro" id="IPR025383">
    <property type="entry name" value="MrpA_C/MbhD"/>
</dbReference>
<gene>
    <name evidence="10" type="ORF">J2T57_002049</name>
</gene>
<evidence type="ECO:0000313" key="11">
    <source>
        <dbReference type="Proteomes" id="UP001205843"/>
    </source>
</evidence>
<evidence type="ECO:0000256" key="3">
    <source>
        <dbReference type="ARBA" id="ARBA00022475"/>
    </source>
</evidence>
<dbReference type="PANTHER" id="PTHR33932">
    <property type="entry name" value="NA(+)/H(+) ANTIPORTER SUBUNIT B"/>
    <property type="match status" value="1"/>
</dbReference>
<dbReference type="Proteomes" id="UP001205843">
    <property type="component" value="Unassembled WGS sequence"/>
</dbReference>
<feature type="transmembrane region" description="Helical" evidence="7">
    <location>
        <begin position="149"/>
        <end position="166"/>
    </location>
</feature>
<feature type="transmembrane region" description="Helical" evidence="7">
    <location>
        <begin position="278"/>
        <end position="301"/>
    </location>
</feature>
<feature type="domain" description="MrpA C-terminal/MbhD" evidence="9">
    <location>
        <begin position="10"/>
        <end position="75"/>
    </location>
</feature>
<keyword evidence="3" id="KW-1003">Cell membrane</keyword>
<dbReference type="RefSeq" id="WP_253477506.1">
    <property type="nucleotide sequence ID" value="NZ_JALJXV010000004.1"/>
</dbReference>
<dbReference type="Gene3D" id="1.20.120.1200">
    <property type="entry name" value="NADH-ubiquinone/plastoquinone oxidoreductase chain 6, subunit NuoJ"/>
    <property type="match status" value="1"/>
</dbReference>
<evidence type="ECO:0000313" key="10">
    <source>
        <dbReference type="EMBL" id="MCP1674911.1"/>
    </source>
</evidence>
<comment type="caution">
    <text evidence="10">The sequence shown here is derived from an EMBL/GenBank/DDBJ whole genome shotgun (WGS) entry which is preliminary data.</text>
</comment>
<dbReference type="GO" id="GO:0005886">
    <property type="term" value="C:plasma membrane"/>
    <property type="evidence" value="ECO:0007669"/>
    <property type="project" value="UniProtKB-SubCell"/>
</dbReference>
<feature type="transmembrane region" description="Helical" evidence="7">
    <location>
        <begin position="51"/>
        <end position="69"/>
    </location>
</feature>
<comment type="similarity">
    <text evidence="2">Belongs to the CPA3 antiporters (TC 2.A.63) subunit B family.</text>
</comment>
<dbReference type="Pfam" id="PF13244">
    <property type="entry name" value="MbhD"/>
    <property type="match status" value="1"/>
</dbReference>
<proteinExistence type="inferred from homology"/>
<keyword evidence="5 7" id="KW-1133">Transmembrane helix</keyword>
<feature type="domain" description="Na+/H+ antiporter MnhB subunit-related protein" evidence="8">
    <location>
        <begin position="187"/>
        <end position="291"/>
    </location>
</feature>
<evidence type="ECO:0000256" key="6">
    <source>
        <dbReference type="ARBA" id="ARBA00023136"/>
    </source>
</evidence>
<organism evidence="10 11">
    <name type="scientific">Natronocella acetinitrilica</name>
    <dbReference type="NCBI Taxonomy" id="414046"/>
    <lineage>
        <taxon>Bacteria</taxon>
        <taxon>Pseudomonadati</taxon>
        <taxon>Pseudomonadota</taxon>
        <taxon>Gammaproteobacteria</taxon>
        <taxon>Chromatiales</taxon>
        <taxon>Ectothiorhodospiraceae</taxon>
        <taxon>Natronocella</taxon>
    </lineage>
</organism>
<feature type="transmembrane region" description="Helical" evidence="7">
    <location>
        <begin position="90"/>
        <end position="110"/>
    </location>
</feature>
<feature type="transmembrane region" description="Helical" evidence="7">
    <location>
        <begin position="187"/>
        <end position="209"/>
    </location>
</feature>
<keyword evidence="4 7" id="KW-0812">Transmembrane</keyword>